<dbReference type="EMBL" id="JAFEKC020000018">
    <property type="protein sequence ID" value="KAK0509804.1"/>
    <property type="molecule type" value="Genomic_DNA"/>
</dbReference>
<keyword evidence="4" id="KW-1185">Reference proteome</keyword>
<feature type="domain" description="Heterokaryon incompatibility" evidence="1">
    <location>
        <begin position="23"/>
        <end position="120"/>
    </location>
</feature>
<evidence type="ECO:0000313" key="3">
    <source>
        <dbReference type="EMBL" id="KAK0509804.1"/>
    </source>
</evidence>
<organism evidence="3 4">
    <name type="scientific">Cladonia borealis</name>
    <dbReference type="NCBI Taxonomy" id="184061"/>
    <lineage>
        <taxon>Eukaryota</taxon>
        <taxon>Fungi</taxon>
        <taxon>Dikarya</taxon>
        <taxon>Ascomycota</taxon>
        <taxon>Pezizomycotina</taxon>
        <taxon>Lecanoromycetes</taxon>
        <taxon>OSLEUM clade</taxon>
        <taxon>Lecanoromycetidae</taxon>
        <taxon>Lecanorales</taxon>
        <taxon>Lecanorineae</taxon>
        <taxon>Cladoniaceae</taxon>
        <taxon>Cladonia</taxon>
    </lineage>
</organism>
<gene>
    <name evidence="3" type="ORF">JMJ35_008198</name>
</gene>
<proteinExistence type="predicted"/>
<dbReference type="Pfam" id="PF26640">
    <property type="entry name" value="DUF8212"/>
    <property type="match status" value="1"/>
</dbReference>
<evidence type="ECO:0000313" key="4">
    <source>
        <dbReference type="Proteomes" id="UP001166286"/>
    </source>
</evidence>
<dbReference type="AlphaFoldDB" id="A0AA39V3E4"/>
<evidence type="ECO:0000259" key="1">
    <source>
        <dbReference type="Pfam" id="PF06985"/>
    </source>
</evidence>
<accession>A0AA39V3E4</accession>
<name>A0AA39V3E4_9LECA</name>
<comment type="caution">
    <text evidence="3">The sequence shown here is derived from an EMBL/GenBank/DDBJ whole genome shotgun (WGS) entry which is preliminary data.</text>
</comment>
<feature type="domain" description="DUF8212" evidence="2">
    <location>
        <begin position="245"/>
        <end position="275"/>
    </location>
</feature>
<dbReference type="Proteomes" id="UP001166286">
    <property type="component" value="Unassembled WGS sequence"/>
</dbReference>
<dbReference type="PANTHER" id="PTHR10622:SF10">
    <property type="entry name" value="HET DOMAIN-CONTAINING PROTEIN"/>
    <property type="match status" value="1"/>
</dbReference>
<dbReference type="InterPro" id="IPR058525">
    <property type="entry name" value="DUF8212"/>
</dbReference>
<protein>
    <recommendedName>
        <fullName evidence="5">Heterokaryon incompatibility domain-containing protein</fullName>
    </recommendedName>
</protein>
<dbReference type="InterPro" id="IPR010730">
    <property type="entry name" value="HET"/>
</dbReference>
<evidence type="ECO:0000259" key="2">
    <source>
        <dbReference type="Pfam" id="PF26640"/>
    </source>
</evidence>
<evidence type="ECO:0008006" key="5">
    <source>
        <dbReference type="Google" id="ProtNLM"/>
    </source>
</evidence>
<dbReference type="Pfam" id="PF06985">
    <property type="entry name" value="HET"/>
    <property type="match status" value="1"/>
</dbReference>
<dbReference type="PANTHER" id="PTHR10622">
    <property type="entry name" value="HET DOMAIN-CONTAINING PROTEIN"/>
    <property type="match status" value="1"/>
</dbReference>
<sequence>MRLLSTCTFELKSFYDEKEIPRYAILSHTWETGEEITLQELQQKDTNILLNSTKARVVNGEPLYNVQNIRKGFIKIVGCALQAEKDGFKYIWCDTCCIDKTDFTELSEAINSMFHWYRHQLCYAYLGDVPHAGHDVSLERGSAFAKCRWFKRGWTLQELIAPSRVVFFDQTWQSMGTRSGCKDLIAEITGIDREVLDGEDPALSCIAKRMSWASKRETTRVEDLAYCLMGLFGVNMPLIYGERHKAFIRLQTEIMRKSDDHSLFAWKSPKAPDDFHCGLLAGLPNYFAESRNISPFSCSVSDYENQSPFSMTNRGVSISLPIIQVKGGPAGTKEQAGIFLATLDCQGVTDARGPLGIYLHRSEGGYYRRCYPHQLIPTYNVQGVISKIRTRTIYIAQDNVTPKAGANSVYRFHILDLPEDLRKRGMMLELFVNEEIASWDPKDRILCCSRGLGASIYIGLPGGPGKILLIGIDPSLSPRCVFDDRTLLVYPSEEPGTPAAHQKRLDKLMAEVTGLEERSAIGNLKQAVKAEASWDWDRWVSSNRATSALLELTIYTSVENTAFFRKKIEKIRNKVNLKIDAILEETVIKGQRMFLARFVIPDWRREVRVREDPELQPVFHEFCRAWHVTASKHTVLSQ</sequence>
<reference evidence="3" key="1">
    <citation type="submission" date="2023-03" db="EMBL/GenBank/DDBJ databases">
        <title>Complete genome of Cladonia borealis.</title>
        <authorList>
            <person name="Park H."/>
        </authorList>
    </citation>
    <scope>NUCLEOTIDE SEQUENCE</scope>
    <source>
        <strain evidence="3">ANT050790</strain>
    </source>
</reference>